<keyword evidence="3" id="KW-0378">Hydrolase</keyword>
<dbReference type="InterPro" id="IPR027417">
    <property type="entry name" value="P-loop_NTPase"/>
</dbReference>
<dbReference type="SUPFAM" id="SSF52540">
    <property type="entry name" value="P-loop containing nucleoside triphosphate hydrolases"/>
    <property type="match status" value="1"/>
</dbReference>
<feature type="domain" description="G" evidence="2">
    <location>
        <begin position="34"/>
        <end position="90"/>
    </location>
</feature>
<dbReference type="Pfam" id="PF01926">
    <property type="entry name" value="MMR_HSR1"/>
    <property type="match status" value="1"/>
</dbReference>
<reference evidence="3" key="1">
    <citation type="submission" date="2021-06" db="EMBL/GenBank/DDBJ databases">
        <title>Comparative genomics, transcriptomics and evolutionary studies reveal genomic signatures of adaptation to plant cell wall in hemibiotrophic fungi.</title>
        <authorList>
            <consortium name="DOE Joint Genome Institute"/>
            <person name="Baroncelli R."/>
            <person name="Diaz J.F."/>
            <person name="Benocci T."/>
            <person name="Peng M."/>
            <person name="Battaglia E."/>
            <person name="Haridas S."/>
            <person name="Andreopoulos W."/>
            <person name="Labutti K."/>
            <person name="Pangilinan J."/>
            <person name="Floch G.L."/>
            <person name="Makela M.R."/>
            <person name="Henrissat B."/>
            <person name="Grigoriev I.V."/>
            <person name="Crouch J.A."/>
            <person name="De Vries R.P."/>
            <person name="Sukno S.A."/>
            <person name="Thon M.R."/>
        </authorList>
    </citation>
    <scope>NUCLEOTIDE SEQUENCE</scope>
    <source>
        <strain evidence="3">CBS 193.32</strain>
    </source>
</reference>
<keyword evidence="4" id="KW-1185">Reference proteome</keyword>
<dbReference type="Proteomes" id="UP001224890">
    <property type="component" value="Unassembled WGS sequence"/>
</dbReference>
<dbReference type="InterPro" id="IPR006073">
    <property type="entry name" value="GTP-bd"/>
</dbReference>
<keyword evidence="1" id="KW-0175">Coiled coil</keyword>
<dbReference type="GO" id="GO:0016787">
    <property type="term" value="F:hydrolase activity"/>
    <property type="evidence" value="ECO:0007669"/>
    <property type="project" value="UniProtKB-KW"/>
</dbReference>
<dbReference type="RefSeq" id="XP_060432194.1">
    <property type="nucleotide sequence ID" value="XM_060567618.1"/>
</dbReference>
<evidence type="ECO:0000313" key="4">
    <source>
        <dbReference type="Proteomes" id="UP001224890"/>
    </source>
</evidence>
<dbReference type="AlphaFoldDB" id="A0AAJ0AQH1"/>
<dbReference type="EMBL" id="JAHMHR010000011">
    <property type="protein sequence ID" value="KAK1688499.1"/>
    <property type="molecule type" value="Genomic_DNA"/>
</dbReference>
<evidence type="ECO:0000259" key="2">
    <source>
        <dbReference type="Pfam" id="PF01926"/>
    </source>
</evidence>
<dbReference type="GeneID" id="85452144"/>
<protein>
    <submittedName>
        <fullName evidence="3">P-loop containing nucleoside triphosphate hydrolase protein</fullName>
    </submittedName>
</protein>
<feature type="coiled-coil region" evidence="1">
    <location>
        <begin position="442"/>
        <end position="518"/>
    </location>
</feature>
<organism evidence="3 4">
    <name type="scientific">Colletotrichum godetiae</name>
    <dbReference type="NCBI Taxonomy" id="1209918"/>
    <lineage>
        <taxon>Eukaryota</taxon>
        <taxon>Fungi</taxon>
        <taxon>Dikarya</taxon>
        <taxon>Ascomycota</taxon>
        <taxon>Pezizomycotina</taxon>
        <taxon>Sordariomycetes</taxon>
        <taxon>Hypocreomycetidae</taxon>
        <taxon>Glomerellales</taxon>
        <taxon>Glomerellaceae</taxon>
        <taxon>Colletotrichum</taxon>
        <taxon>Colletotrichum acutatum species complex</taxon>
    </lineage>
</organism>
<dbReference type="GO" id="GO:0005525">
    <property type="term" value="F:GTP binding"/>
    <property type="evidence" value="ECO:0007669"/>
    <property type="project" value="InterPro"/>
</dbReference>
<feature type="coiled-coil region" evidence="1">
    <location>
        <begin position="261"/>
        <end position="352"/>
    </location>
</feature>
<sequence length="547" mass="61361">MDDTDVSRQGVEEYVERLLAFTGGKKLPPKTLFILVMGMTGAGKSSFVKACTGKPVTVGHGLDSCTASIEIVDFELDGYHIYMIDTPGFNDPDLNRSDEVILSTIGTYLGCSYSRNVFIHGIVYLHRINDNRMTRSNTQNIEMFKALCGEEAYSNVALATTFWPPSPDPNDLKILLKREQDLTRKASYFGRVINGGARMFRHGEAGHTQKDSAHVVVRHLIRQSQLSPVVLLIQHELVDEEKKLGDTSAGAVMAGDLRKLAQKQEEDFAAYKRDLERDHQQQLQIRQSAHAAEMANLKMDLERRRHEDEREIQSRQHADQMAAIQKSMDIQLQQHKTQIAMLQGNMQQEAQLQQLKHQQQLQDNAQHLLLASLQTQSEQQQLRDNAYHATLAGLHQEYGRQQLAMQQREQYLACSLQGLHARERSRIINGLRAAEARYVADLRSTRSELKNLKNSIAAVREEAAALARQPASTARARQKAEQQIVQRQQEISQVQQVVERKEAAIEDFKSTRRQLTEKVAENATAGLVTGLAGGVATLAGGLVCVVQ</sequence>
<evidence type="ECO:0000313" key="3">
    <source>
        <dbReference type="EMBL" id="KAK1688499.1"/>
    </source>
</evidence>
<evidence type="ECO:0000256" key="1">
    <source>
        <dbReference type="SAM" id="Coils"/>
    </source>
</evidence>
<proteinExistence type="predicted"/>
<dbReference type="Gene3D" id="3.40.50.300">
    <property type="entry name" value="P-loop containing nucleotide triphosphate hydrolases"/>
    <property type="match status" value="1"/>
</dbReference>
<gene>
    <name evidence="3" type="ORF">BDP55DRAFT_46605</name>
</gene>
<name>A0AAJ0AQH1_9PEZI</name>
<comment type="caution">
    <text evidence="3">The sequence shown here is derived from an EMBL/GenBank/DDBJ whole genome shotgun (WGS) entry which is preliminary data.</text>
</comment>
<accession>A0AAJ0AQH1</accession>